<dbReference type="Gene3D" id="3.60.10.10">
    <property type="entry name" value="Endonuclease/exonuclease/phosphatase"/>
    <property type="match status" value="1"/>
</dbReference>
<evidence type="ECO:0000259" key="5">
    <source>
        <dbReference type="PROSITE" id="PS50878"/>
    </source>
</evidence>
<dbReference type="InterPro" id="IPR000504">
    <property type="entry name" value="RRM_dom"/>
</dbReference>
<dbReference type="GO" id="GO:0003964">
    <property type="term" value="F:RNA-directed DNA polymerase activity"/>
    <property type="evidence" value="ECO:0007669"/>
    <property type="project" value="UniProtKB-KW"/>
</dbReference>
<dbReference type="InterPro" id="IPR043502">
    <property type="entry name" value="DNA/RNA_pol_sf"/>
</dbReference>
<keyword evidence="6" id="KW-0695">RNA-directed DNA polymerase</keyword>
<feature type="domain" description="Reverse transcriptase" evidence="5">
    <location>
        <begin position="944"/>
        <end position="1221"/>
    </location>
</feature>
<accession>A0ABQ5BR50</accession>
<dbReference type="CDD" id="cd01650">
    <property type="entry name" value="RT_nLTR_like"/>
    <property type="match status" value="1"/>
</dbReference>
<keyword evidence="6" id="KW-0548">Nucleotidyltransferase</keyword>
<dbReference type="PANTHER" id="PTHR33116:SF78">
    <property type="entry name" value="OS12G0587133 PROTEIN"/>
    <property type="match status" value="1"/>
</dbReference>
<evidence type="ECO:0000313" key="7">
    <source>
        <dbReference type="Proteomes" id="UP001151760"/>
    </source>
</evidence>
<evidence type="ECO:0000313" key="6">
    <source>
        <dbReference type="EMBL" id="GJT16258.1"/>
    </source>
</evidence>
<keyword evidence="1" id="KW-0694">RNA-binding</keyword>
<evidence type="ECO:0000256" key="3">
    <source>
        <dbReference type="SAM" id="MobiDB-lite"/>
    </source>
</evidence>
<dbReference type="SUPFAM" id="SSF54928">
    <property type="entry name" value="RNA-binding domain, RBD"/>
    <property type="match status" value="1"/>
</dbReference>
<reference evidence="6" key="1">
    <citation type="journal article" date="2022" name="Int. J. Mol. Sci.">
        <title>Draft Genome of Tanacetum Coccineum: Genomic Comparison of Closely Related Tanacetum-Family Plants.</title>
        <authorList>
            <person name="Yamashiro T."/>
            <person name="Shiraishi A."/>
            <person name="Nakayama K."/>
            <person name="Satake H."/>
        </authorList>
    </citation>
    <scope>NUCLEOTIDE SEQUENCE</scope>
</reference>
<reference evidence="6" key="2">
    <citation type="submission" date="2022-01" db="EMBL/GenBank/DDBJ databases">
        <authorList>
            <person name="Yamashiro T."/>
            <person name="Shiraishi A."/>
            <person name="Satake H."/>
            <person name="Nakayama K."/>
        </authorList>
    </citation>
    <scope>NUCLEOTIDE SEQUENCE</scope>
</reference>
<evidence type="ECO:0000259" key="4">
    <source>
        <dbReference type="PROSITE" id="PS50102"/>
    </source>
</evidence>
<dbReference type="PROSITE" id="PS50878">
    <property type="entry name" value="RT_POL"/>
    <property type="match status" value="1"/>
</dbReference>
<feature type="coiled-coil region" evidence="2">
    <location>
        <begin position="1756"/>
        <end position="1783"/>
    </location>
</feature>
<comment type="caution">
    <text evidence="6">The sequence shown here is derived from an EMBL/GenBank/DDBJ whole genome shotgun (WGS) entry which is preliminary data.</text>
</comment>
<evidence type="ECO:0000256" key="1">
    <source>
        <dbReference type="PROSITE-ProRule" id="PRU00176"/>
    </source>
</evidence>
<feature type="compositionally biased region" description="Polar residues" evidence="3">
    <location>
        <begin position="350"/>
        <end position="361"/>
    </location>
</feature>
<dbReference type="InterPro" id="IPR035979">
    <property type="entry name" value="RBD_domain_sf"/>
</dbReference>
<dbReference type="Proteomes" id="UP001151760">
    <property type="component" value="Unassembled WGS sequence"/>
</dbReference>
<dbReference type="Pfam" id="PF00076">
    <property type="entry name" value="RRM_1"/>
    <property type="match status" value="1"/>
</dbReference>
<dbReference type="SUPFAM" id="SSF56219">
    <property type="entry name" value="DNase I-like"/>
    <property type="match status" value="1"/>
</dbReference>
<dbReference type="InterPro" id="IPR012677">
    <property type="entry name" value="Nucleotide-bd_a/b_plait_sf"/>
</dbReference>
<dbReference type="InterPro" id="IPR036691">
    <property type="entry name" value="Endo/exonu/phosph_ase_sf"/>
</dbReference>
<gene>
    <name evidence="6" type="ORF">Tco_0874964</name>
</gene>
<evidence type="ECO:0000256" key="2">
    <source>
        <dbReference type="SAM" id="Coils"/>
    </source>
</evidence>
<keyword evidence="6" id="KW-0808">Transferase</keyword>
<dbReference type="SUPFAM" id="SSF56672">
    <property type="entry name" value="DNA/RNA polymerases"/>
    <property type="match status" value="1"/>
</dbReference>
<dbReference type="PANTHER" id="PTHR33116">
    <property type="entry name" value="REVERSE TRANSCRIPTASE ZINC-BINDING DOMAIN-CONTAINING PROTEIN-RELATED-RELATED"/>
    <property type="match status" value="1"/>
</dbReference>
<feature type="region of interest" description="Disordered" evidence="3">
    <location>
        <begin position="385"/>
        <end position="406"/>
    </location>
</feature>
<dbReference type="InterPro" id="IPR000477">
    <property type="entry name" value="RT_dom"/>
</dbReference>
<sequence>MGEDWQEVPSRNHRRSNADDVSKVAKSVFVTNFPESVSARDLWKSCSVYGTVVDVFIPSKKSKAGKRFAFVRFIKVFNLDRLVENLCTIWIGRYHLYANLVRFERPHKSFSAPTAYAANAEVPKRSFAPQHSNARPGSYANVVNGDMVPRLKILRLFPRLYTILKDEGFLDVKLNYLGGTWVLFEFCNIDTKVNFMNHTGINSWFQVIQDASPDFVSEERIVWMDIEGIPLRAWSRETFKKIGKKWGETLDLEDNVDTSFGRKRLCVKTAHPVSILETFKIIVKGRVFMVRAKELFTWNPSFIDNKEKDYVSEEESDFVPNNNESNHHINEEVFGDVYGSDDDGVPETVFGSNTSSPNQVNGGKENSKSEDPFGIYDMLANKKDNVTSESRPSLSHPPGFTPEGVVHHEKMGTANGEADNNGGKDNSVTFSARVMNNSQDIPEEMHSDSVGSKTVHNGGSVLGVMEDFIRIGQAMGYAMEGSVKDLATIIGQQGDAIQETKMLTVSHMDVKFMWGNSNYDFVCSDSLGNSGGILCIWEASIFKKDYVTISDNFIAIYGTWLPSNSKILFIVVYAPQQATYKRCLWDYLSTIIGRWNGEAIVMGDFNEVRTSDERRGSSFNPYGAKYFDRFIVNSGLIDVTLEGFSFTWSHSSALKMSKLDRFLVSEGIFSMFPSIAALCLDRHLSDHRPILLREVHLDFGPIPFRFYHSLFDFVGFDNMIKLSWASLDYSNIDGMTRFKKKLQDLKVIIRRWVKTKRLEMVGSKLDIIAELEKIDKAMDIGVVDDSIVLRRLELKNNLLKLTKMEAKDRIQKSKVKWAVEGDENSKFFHGIINKRRSQLAIRGVFVDGIWRSDPVRIKNAFFDHFEARFKKPADHRFKLNFQFHKILLKDQADDLERGVSRDEIRRAVWNCGDNKSPGPDGFTFEFLKKYWDAVGSDFCEAIEHFFTSGGFSKGCNSSFVTLIPKIIDAKFVNDFRPISLIGCVYKVVTKVLANRLVSVIGDLVSDTQSAFLARRQILEGPFILDEILKWCKSMKKQTMFFKVDFAKAYDSVRWDYLIDVLEAFGFGSVWCNWIWGILYSSKASILVNGSPTKEFSCYRGLKQGDPLAPYLFILVMESLHLSFSRVVEEDLFKGIQLLRSISISHLFYVDDAMFIGEWSDNNLKGITNILNCFFLASGLQINVHKCQLLGVGVPNNVVQQAADSIGCSILNNRFRYLGVMVGDNMSRLKAWDDIILKIKSRLSKWKVKTLSIGGRLTLLKSVLGASPIYTMSIFTVPRGVLKALESIRNRFFNGGKRFGFIKFLGVKDANSIVNSMSNIWIGSFHLYITLALNQRLNTKTLAPKYTQSQPKPTNAFTTTNNQNAFPTLNNIATNNTPPEIKTHQPKPSYSSTLKYVPISTSNETKPIQKRTITLTEQETINVENTDTILLVKLKDIDSMENMYVICRNEGFLDLNIHHVGGYWIWIQFPSSMACSKFQENESLKRLYSVKRAPMPNFKVDERILWIEVSGLPLCAWGLMAYKKIVSSFGKFLFFEKEESTALSSGRLCISTKSHQFISESFHVDIKNEYFEVSVQEIGSWSTKIKDDYNDISSNHDLKEVDHVSESNDEQPIDDFEILQTKLNNMDEQAFDNELGTEGDKKDGENRYSIDSPKKKMEEDTNFNSTNSETKDNSSDLSRPPGFEFMKKSFSSSSNCSTSFARRRKNDIKGFSLLSELNQIIDVGSSLGYDVRGYGFDNFIKEEWELLDSNLKCHEKFRRLKDKIKQWSNNIKMLERNRKTVALEEINSIEKRIDVGSAMPSDNDHCLILLQEIEKIDKFASIDLIQKARVKWDIERDENSKFFHGLINQKRQNKMINGIMVEGNWITNPCLIKDDFLQFYKRKFQAQDTQVMFFNLSHSHSLNYMDRETLERQVTLEEIKEVVWDCGSSKAPGPDGYSFAFVKKYWGTIQKDLYDFVNLFFASCVMPNGANSSFFTLILKVNNFTIF</sequence>
<dbReference type="Gene3D" id="3.30.70.330">
    <property type="match status" value="1"/>
</dbReference>
<protein>
    <submittedName>
        <fullName evidence="6">RNA-directed DNA polymerase, eukaryota</fullName>
    </submittedName>
</protein>
<dbReference type="PROSITE" id="PS50102">
    <property type="entry name" value="RRM"/>
    <property type="match status" value="1"/>
</dbReference>
<feature type="domain" description="RRM" evidence="4">
    <location>
        <begin position="26"/>
        <end position="108"/>
    </location>
</feature>
<keyword evidence="7" id="KW-1185">Reference proteome</keyword>
<proteinExistence type="predicted"/>
<feature type="region of interest" description="Disordered" evidence="3">
    <location>
        <begin position="1632"/>
        <end position="1679"/>
    </location>
</feature>
<dbReference type="CDD" id="cd00590">
    <property type="entry name" value="RRM_SF"/>
    <property type="match status" value="1"/>
</dbReference>
<dbReference type="Pfam" id="PF00078">
    <property type="entry name" value="RVT_1"/>
    <property type="match status" value="1"/>
</dbReference>
<organism evidence="6 7">
    <name type="scientific">Tanacetum coccineum</name>
    <dbReference type="NCBI Taxonomy" id="301880"/>
    <lineage>
        <taxon>Eukaryota</taxon>
        <taxon>Viridiplantae</taxon>
        <taxon>Streptophyta</taxon>
        <taxon>Embryophyta</taxon>
        <taxon>Tracheophyta</taxon>
        <taxon>Spermatophyta</taxon>
        <taxon>Magnoliopsida</taxon>
        <taxon>eudicotyledons</taxon>
        <taxon>Gunneridae</taxon>
        <taxon>Pentapetalae</taxon>
        <taxon>asterids</taxon>
        <taxon>campanulids</taxon>
        <taxon>Asterales</taxon>
        <taxon>Asteraceae</taxon>
        <taxon>Asteroideae</taxon>
        <taxon>Anthemideae</taxon>
        <taxon>Anthemidinae</taxon>
        <taxon>Tanacetum</taxon>
    </lineage>
</organism>
<feature type="compositionally biased region" description="Basic and acidic residues" evidence="3">
    <location>
        <begin position="1637"/>
        <end position="1658"/>
    </location>
</feature>
<feature type="region of interest" description="Disordered" evidence="3">
    <location>
        <begin position="335"/>
        <end position="372"/>
    </location>
</feature>
<dbReference type="SMART" id="SM00360">
    <property type="entry name" value="RRM"/>
    <property type="match status" value="1"/>
</dbReference>
<name>A0ABQ5BR50_9ASTR</name>
<keyword evidence="2" id="KW-0175">Coiled coil</keyword>
<dbReference type="EMBL" id="BQNB010013461">
    <property type="protein sequence ID" value="GJT16258.1"/>
    <property type="molecule type" value="Genomic_DNA"/>
</dbReference>